<evidence type="ECO:0000256" key="4">
    <source>
        <dbReference type="ARBA" id="ARBA00022825"/>
    </source>
</evidence>
<feature type="transmembrane region" description="Helical" evidence="5">
    <location>
        <begin position="24"/>
        <end position="46"/>
    </location>
</feature>
<dbReference type="PANTHER" id="PTHR43806">
    <property type="entry name" value="PEPTIDASE S8"/>
    <property type="match status" value="1"/>
</dbReference>
<protein>
    <submittedName>
        <fullName evidence="7">Unannotated protein</fullName>
    </submittedName>
</protein>
<keyword evidence="5" id="KW-0812">Transmembrane</keyword>
<keyword evidence="4" id="KW-0720">Serine protease</keyword>
<sequence length="563" mass="57506">MILTPATYSTGEFENPNTSRAPRAFVAALVAAVVALAFLPGVGATITSTPSNLPKSTADYVVRGADTSAVLGAVLDAGGQVTRRLDIIGGVAARLAPDAFRTLNEQSVFSITPDSLLTASDDSTQSTTPVATGTLPEIRRSIGANELWSDGATGKGVGVALIDTGVVPVPGLDTPGKVLNGPDFSMETDNPELAGLDTAGHGTHMASIIAGRDAAASPRNSGSGYMGVAPNATIVNLKVATADGTTTVSAVIDALGWIVENHTYSGTTIRVLNLAFAADPSIPYGLDPLAFAVEQVWFSGVAVVAAAGNAGATATSMASPAYDPYVISVGASDPVGTRSSSDDVVASFSSSGSAIRFPDVLAPGVSVEGLRNPGSFIDWLYPEGRVGDRFFRGSGTSQSTAVVSGAVALLFSKYPSLTPDGAKYALKRGALKIVNAPAILAGSGVIKLDRSKDAAEKASKNPANYAQAWPVSAPVYVPVTAGGSTVGGSSGTVDPYAGSPFVARRWTSAGWTGDIAETDYWLARRWTGASWDGRRWTDAGWTAGAWASAFWGEDVAPDALTAP</sequence>
<dbReference type="Pfam" id="PF00082">
    <property type="entry name" value="Peptidase_S8"/>
    <property type="match status" value="1"/>
</dbReference>
<evidence type="ECO:0000313" key="7">
    <source>
        <dbReference type="EMBL" id="CAB4987729.1"/>
    </source>
</evidence>
<dbReference type="GO" id="GO:0004252">
    <property type="term" value="F:serine-type endopeptidase activity"/>
    <property type="evidence" value="ECO:0007669"/>
    <property type="project" value="InterPro"/>
</dbReference>
<comment type="similarity">
    <text evidence="1">Belongs to the peptidase S8 family.</text>
</comment>
<dbReference type="PANTHER" id="PTHR43806:SF65">
    <property type="entry name" value="SERINE PROTEASE APRX"/>
    <property type="match status" value="1"/>
</dbReference>
<name>A0A6J7NBA7_9ZZZZ</name>
<keyword evidence="3" id="KW-0378">Hydrolase</keyword>
<keyword evidence="5" id="KW-1133">Transmembrane helix</keyword>
<evidence type="ECO:0000256" key="5">
    <source>
        <dbReference type="SAM" id="Phobius"/>
    </source>
</evidence>
<dbReference type="InterPro" id="IPR015500">
    <property type="entry name" value="Peptidase_S8_subtilisin-rel"/>
</dbReference>
<keyword evidence="2" id="KW-0645">Protease</keyword>
<dbReference type="EMBL" id="CAFBOR010000094">
    <property type="protein sequence ID" value="CAB4987729.1"/>
    <property type="molecule type" value="Genomic_DNA"/>
</dbReference>
<dbReference type="InterPro" id="IPR000209">
    <property type="entry name" value="Peptidase_S8/S53_dom"/>
</dbReference>
<evidence type="ECO:0000256" key="2">
    <source>
        <dbReference type="ARBA" id="ARBA00022670"/>
    </source>
</evidence>
<evidence type="ECO:0000256" key="3">
    <source>
        <dbReference type="ARBA" id="ARBA00022801"/>
    </source>
</evidence>
<dbReference type="AlphaFoldDB" id="A0A6J7NBA7"/>
<evidence type="ECO:0000259" key="6">
    <source>
        <dbReference type="Pfam" id="PF00082"/>
    </source>
</evidence>
<gene>
    <name evidence="7" type="ORF">UFOPK3974_00766</name>
</gene>
<dbReference type="InterPro" id="IPR050131">
    <property type="entry name" value="Peptidase_S8_subtilisin-like"/>
</dbReference>
<keyword evidence="5" id="KW-0472">Membrane</keyword>
<dbReference type="InterPro" id="IPR036852">
    <property type="entry name" value="Peptidase_S8/S53_dom_sf"/>
</dbReference>
<dbReference type="SUPFAM" id="SSF52743">
    <property type="entry name" value="Subtilisin-like"/>
    <property type="match status" value="1"/>
</dbReference>
<dbReference type="Gene3D" id="3.40.50.200">
    <property type="entry name" value="Peptidase S8/S53 domain"/>
    <property type="match status" value="1"/>
</dbReference>
<reference evidence="7" key="1">
    <citation type="submission" date="2020-05" db="EMBL/GenBank/DDBJ databases">
        <authorList>
            <person name="Chiriac C."/>
            <person name="Salcher M."/>
            <person name="Ghai R."/>
            <person name="Kavagutti S V."/>
        </authorList>
    </citation>
    <scope>NUCLEOTIDE SEQUENCE</scope>
</reference>
<accession>A0A6J7NBA7</accession>
<dbReference type="PROSITE" id="PS51892">
    <property type="entry name" value="SUBTILASE"/>
    <property type="match status" value="1"/>
</dbReference>
<proteinExistence type="inferred from homology"/>
<feature type="domain" description="Peptidase S8/S53" evidence="6">
    <location>
        <begin position="154"/>
        <end position="430"/>
    </location>
</feature>
<dbReference type="GO" id="GO:0006508">
    <property type="term" value="P:proteolysis"/>
    <property type="evidence" value="ECO:0007669"/>
    <property type="project" value="UniProtKB-KW"/>
</dbReference>
<evidence type="ECO:0000256" key="1">
    <source>
        <dbReference type="ARBA" id="ARBA00011073"/>
    </source>
</evidence>
<dbReference type="PRINTS" id="PR00723">
    <property type="entry name" value="SUBTILISIN"/>
</dbReference>
<organism evidence="7">
    <name type="scientific">freshwater metagenome</name>
    <dbReference type="NCBI Taxonomy" id="449393"/>
    <lineage>
        <taxon>unclassified sequences</taxon>
        <taxon>metagenomes</taxon>
        <taxon>ecological metagenomes</taxon>
    </lineage>
</organism>